<evidence type="ECO:0000256" key="9">
    <source>
        <dbReference type="HAMAP-Rule" id="MF_00183"/>
    </source>
</evidence>
<evidence type="ECO:0000313" key="13">
    <source>
        <dbReference type="EMBL" id="AWU93483.1"/>
    </source>
</evidence>
<dbReference type="InterPro" id="IPR026877">
    <property type="entry name" value="DXPR_C"/>
</dbReference>
<dbReference type="InterPro" id="IPR003821">
    <property type="entry name" value="DXP_reductoisomerase"/>
</dbReference>
<feature type="binding site" evidence="9">
    <location>
        <position position="22"/>
    </location>
    <ligand>
        <name>NADPH</name>
        <dbReference type="ChEBI" id="CHEBI:57783"/>
    </ligand>
</feature>
<feature type="binding site" evidence="9">
    <location>
        <position position="132"/>
    </location>
    <ligand>
        <name>NADPH</name>
        <dbReference type="ChEBI" id="CHEBI:57783"/>
    </ligand>
</feature>
<evidence type="ECO:0000259" key="12">
    <source>
        <dbReference type="Pfam" id="PF13288"/>
    </source>
</evidence>
<dbReference type="PANTHER" id="PTHR30525:SF0">
    <property type="entry name" value="1-DEOXY-D-XYLULOSE 5-PHOSPHATE REDUCTOISOMERASE, CHLOROPLASTIC"/>
    <property type="match status" value="1"/>
</dbReference>
<evidence type="ECO:0000256" key="6">
    <source>
        <dbReference type="ARBA" id="ARBA00023211"/>
    </source>
</evidence>
<evidence type="ECO:0000256" key="1">
    <source>
        <dbReference type="ARBA" id="ARBA00005094"/>
    </source>
</evidence>
<dbReference type="Proteomes" id="UP000249605">
    <property type="component" value="Chromosome"/>
</dbReference>
<dbReference type="Pfam" id="PF02670">
    <property type="entry name" value="DXP_reductoisom"/>
    <property type="match status" value="1"/>
</dbReference>
<comment type="function">
    <text evidence="9">Catalyzes the NADPH-dependent rearrangement and reduction of 1-deoxy-D-xylulose-5-phosphate (DXP) to 2-C-methyl-D-erythritol 4-phosphate (MEP).</text>
</comment>
<feature type="binding site" evidence="9">
    <location>
        <position position="133"/>
    </location>
    <ligand>
        <name>1-deoxy-D-xylulose 5-phosphate</name>
        <dbReference type="ChEBI" id="CHEBI:57792"/>
    </ligand>
</feature>
<evidence type="ECO:0000313" key="14">
    <source>
        <dbReference type="Proteomes" id="UP000249605"/>
    </source>
</evidence>
<keyword evidence="9" id="KW-0460">Magnesium</keyword>
<feature type="binding site" evidence="9">
    <location>
        <position position="23"/>
    </location>
    <ligand>
        <name>NADPH</name>
        <dbReference type="ChEBI" id="CHEBI:57783"/>
    </ligand>
</feature>
<feature type="binding site" evidence="9">
    <location>
        <position position="225"/>
    </location>
    <ligand>
        <name>1-deoxy-D-xylulose 5-phosphate</name>
        <dbReference type="ChEBI" id="CHEBI:57792"/>
    </ligand>
</feature>
<feature type="domain" description="DXP reductoisomerase C-terminal" evidence="12">
    <location>
        <begin position="269"/>
        <end position="385"/>
    </location>
</feature>
<dbReference type="Gene3D" id="1.10.1740.10">
    <property type="match status" value="1"/>
</dbReference>
<feature type="binding site" evidence="9">
    <location>
        <position position="160"/>
    </location>
    <ligand>
        <name>Mn(2+)</name>
        <dbReference type="ChEBI" id="CHEBI:29035"/>
    </ligand>
</feature>
<dbReference type="GO" id="GO:0051484">
    <property type="term" value="P:isopentenyl diphosphate biosynthetic process, methylerythritol 4-phosphate pathway involved in terpenoid biosynthetic process"/>
    <property type="evidence" value="ECO:0007669"/>
    <property type="project" value="UniProtKB-ARBA"/>
</dbReference>
<feature type="binding site" evidence="9">
    <location>
        <position position="134"/>
    </location>
    <ligand>
        <name>NADPH</name>
        <dbReference type="ChEBI" id="CHEBI:57783"/>
    </ligand>
</feature>
<feature type="binding site" evidence="9">
    <location>
        <position position="229"/>
    </location>
    <ligand>
        <name>1-deoxy-D-xylulose 5-phosphate</name>
        <dbReference type="ChEBI" id="CHEBI:57792"/>
    </ligand>
</feature>
<feature type="binding site" evidence="9">
    <location>
        <position position="21"/>
    </location>
    <ligand>
        <name>NADPH</name>
        <dbReference type="ChEBI" id="CHEBI:57783"/>
    </ligand>
</feature>
<feature type="binding site" evidence="9">
    <location>
        <position position="159"/>
    </location>
    <ligand>
        <name>1-deoxy-D-xylulose 5-phosphate</name>
        <dbReference type="ChEBI" id="CHEBI:57792"/>
    </ligand>
</feature>
<feature type="binding site" evidence="9">
    <location>
        <position position="220"/>
    </location>
    <ligand>
        <name>1-deoxy-D-xylulose 5-phosphate</name>
        <dbReference type="ChEBI" id="CHEBI:57792"/>
    </ligand>
</feature>
<keyword evidence="13" id="KW-0413">Isomerase</keyword>
<dbReference type="InterPro" id="IPR036169">
    <property type="entry name" value="DXPR_C_sf"/>
</dbReference>
<feature type="binding site" evidence="9">
    <location>
        <position position="207"/>
    </location>
    <ligand>
        <name>1-deoxy-D-xylulose 5-phosphate</name>
        <dbReference type="ChEBI" id="CHEBI:57792"/>
    </ligand>
</feature>
<dbReference type="SUPFAM" id="SSF55347">
    <property type="entry name" value="Glyceraldehyde-3-phosphate dehydrogenase-like, C-terminal domain"/>
    <property type="match status" value="1"/>
</dbReference>
<feature type="domain" description="1-deoxy-D-xylulose 5-phosphate reductoisomerase N-terminal" evidence="10">
    <location>
        <begin position="15"/>
        <end position="140"/>
    </location>
</feature>
<dbReference type="NCBIfam" id="NF009114">
    <property type="entry name" value="PRK12464.1"/>
    <property type="match status" value="1"/>
</dbReference>
<comment type="similarity">
    <text evidence="2 9">Belongs to the DXR family.</text>
</comment>
<dbReference type="NCBIfam" id="TIGR00243">
    <property type="entry name" value="Dxr"/>
    <property type="match status" value="1"/>
</dbReference>
<keyword evidence="3 9" id="KW-0479">Metal-binding</keyword>
<keyword evidence="5 9" id="KW-0560">Oxidoreductase</keyword>
<comment type="cofactor">
    <cofactor evidence="9">
        <name>Mg(2+)</name>
        <dbReference type="ChEBI" id="CHEBI:18420"/>
    </cofactor>
    <cofactor evidence="9">
        <name>Mn(2+)</name>
        <dbReference type="ChEBI" id="CHEBI:29035"/>
    </cofactor>
</comment>
<keyword evidence="14" id="KW-1185">Reference proteome</keyword>
<dbReference type="UniPathway" id="UPA00056">
    <property type="reaction ID" value="UER00092"/>
</dbReference>
<feature type="domain" description="1-deoxy-D-xylulose 5-phosphate reductoisomerase C-terminal" evidence="11">
    <location>
        <begin position="154"/>
        <end position="237"/>
    </location>
</feature>
<name>A0A2U9S3R8_9PROT</name>
<evidence type="ECO:0000256" key="5">
    <source>
        <dbReference type="ARBA" id="ARBA00023002"/>
    </source>
</evidence>
<dbReference type="GO" id="GO:0016853">
    <property type="term" value="F:isomerase activity"/>
    <property type="evidence" value="ECO:0007669"/>
    <property type="project" value="UniProtKB-KW"/>
</dbReference>
<dbReference type="OrthoDB" id="9806546at2"/>
<dbReference type="AlphaFoldDB" id="A0A2U9S3R8"/>
<comment type="caution">
    <text evidence="9">Lacks conserved residue(s) required for the propagation of feature annotation.</text>
</comment>
<dbReference type="Gene3D" id="3.40.50.720">
    <property type="entry name" value="NAD(P)-binding Rossmann-like Domain"/>
    <property type="match status" value="1"/>
</dbReference>
<evidence type="ECO:0000259" key="10">
    <source>
        <dbReference type="Pfam" id="PF02670"/>
    </source>
</evidence>
<dbReference type="SUPFAM" id="SSF69055">
    <property type="entry name" value="1-deoxy-D-xylulose-5-phosphate reductoisomerase, C-terminal domain"/>
    <property type="match status" value="1"/>
</dbReference>
<dbReference type="GO" id="GO:0030145">
    <property type="term" value="F:manganese ion binding"/>
    <property type="evidence" value="ECO:0007669"/>
    <property type="project" value="TreeGrafter"/>
</dbReference>
<organism evidence="13 14">
    <name type="scientific">Azospirillum ramasamyi</name>
    <dbReference type="NCBI Taxonomy" id="682998"/>
    <lineage>
        <taxon>Bacteria</taxon>
        <taxon>Pseudomonadati</taxon>
        <taxon>Pseudomonadota</taxon>
        <taxon>Alphaproteobacteria</taxon>
        <taxon>Rhodospirillales</taxon>
        <taxon>Azospirillaceae</taxon>
        <taxon>Azospirillum</taxon>
    </lineage>
</organism>
<accession>A0A2U9S3R8</accession>
<feature type="binding site" evidence="9">
    <location>
        <position position="226"/>
    </location>
    <ligand>
        <name>1-deoxy-D-xylulose 5-phosphate</name>
        <dbReference type="ChEBI" id="CHEBI:57792"/>
    </ligand>
</feature>
<feature type="binding site" evidence="9">
    <location>
        <position position="48"/>
    </location>
    <ligand>
        <name>NADPH</name>
        <dbReference type="ChEBI" id="CHEBI:57783"/>
    </ligand>
</feature>
<evidence type="ECO:0000259" key="11">
    <source>
        <dbReference type="Pfam" id="PF08436"/>
    </source>
</evidence>
<dbReference type="PANTHER" id="PTHR30525">
    <property type="entry name" value="1-DEOXY-D-XYLULOSE 5-PHOSPHATE REDUCTOISOMERASE"/>
    <property type="match status" value="1"/>
</dbReference>
<comment type="pathway">
    <text evidence="1 9">Isoprenoid biosynthesis; isopentenyl diphosphate biosynthesis via DXP pathway; isopentenyl diphosphate from 1-deoxy-D-xylulose 5-phosphate: step 1/6.</text>
</comment>
<dbReference type="SUPFAM" id="SSF51735">
    <property type="entry name" value="NAD(P)-binding Rossmann-fold domains"/>
    <property type="match status" value="1"/>
</dbReference>
<dbReference type="InterPro" id="IPR036291">
    <property type="entry name" value="NAD(P)-bd_dom_sf"/>
</dbReference>
<dbReference type="Pfam" id="PF08436">
    <property type="entry name" value="DXP_redisom_C"/>
    <property type="match status" value="1"/>
</dbReference>
<feature type="binding site" evidence="9">
    <location>
        <position position="229"/>
    </location>
    <ligand>
        <name>Mn(2+)</name>
        <dbReference type="ChEBI" id="CHEBI:29035"/>
    </ligand>
</feature>
<dbReference type="EMBL" id="CP029829">
    <property type="protein sequence ID" value="AWU93483.1"/>
    <property type="molecule type" value="Genomic_DNA"/>
</dbReference>
<proteinExistence type="inferred from homology"/>
<dbReference type="Pfam" id="PF13288">
    <property type="entry name" value="DXPR_C"/>
    <property type="match status" value="1"/>
</dbReference>
<evidence type="ECO:0000256" key="3">
    <source>
        <dbReference type="ARBA" id="ARBA00022723"/>
    </source>
</evidence>
<feature type="binding site" evidence="9">
    <location>
        <position position="24"/>
    </location>
    <ligand>
        <name>NADPH</name>
        <dbReference type="ChEBI" id="CHEBI:57783"/>
    </ligand>
</feature>
<keyword evidence="4 9" id="KW-0521">NADP</keyword>
<feature type="binding site" evidence="9">
    <location>
        <position position="213"/>
    </location>
    <ligand>
        <name>NADPH</name>
        <dbReference type="ChEBI" id="CHEBI:57783"/>
    </ligand>
</feature>
<feature type="binding site" evidence="9">
    <location>
        <position position="158"/>
    </location>
    <ligand>
        <name>Mn(2+)</name>
        <dbReference type="ChEBI" id="CHEBI:29035"/>
    </ligand>
</feature>
<dbReference type="InterPro" id="IPR013644">
    <property type="entry name" value="DXP_reductoisomerase_C"/>
</dbReference>
<protein>
    <recommendedName>
        <fullName evidence="9">1-deoxy-D-xylulose 5-phosphate reductoisomerase</fullName>
        <shortName evidence="9">DXP reductoisomerase</shortName>
        <ecNumber evidence="9">1.1.1.267</ecNumber>
    </recommendedName>
    <alternativeName>
        <fullName evidence="9">1-deoxyxylulose-5-phosphate reductoisomerase</fullName>
    </alternativeName>
    <alternativeName>
        <fullName evidence="9">2-C-methyl-D-erythritol 4-phosphate synthase</fullName>
    </alternativeName>
</protein>
<dbReference type="HAMAP" id="MF_00183">
    <property type="entry name" value="DXP_reductoisom"/>
    <property type="match status" value="1"/>
</dbReference>
<dbReference type="EC" id="1.1.1.267" evidence="9"/>
<keyword evidence="7 9" id="KW-0414">Isoprene biosynthesis</keyword>
<evidence type="ECO:0000256" key="2">
    <source>
        <dbReference type="ARBA" id="ARBA00006825"/>
    </source>
</evidence>
<feature type="binding site" evidence="9">
    <location>
        <position position="160"/>
    </location>
    <ligand>
        <name>1-deoxy-D-xylulose 5-phosphate</name>
        <dbReference type="ChEBI" id="CHEBI:57792"/>
    </ligand>
</feature>
<evidence type="ECO:0000256" key="4">
    <source>
        <dbReference type="ARBA" id="ARBA00022857"/>
    </source>
</evidence>
<dbReference type="KEGG" id="azm:DM194_03965"/>
<sequence length="402" mass="42389">MVVKAEAVPDAPRSVTILGSTGSVGTQTVDLVARDPERFPVEALTANRNVALLAKQARDLRARLAVVADPAAYAELKDLLSGTGIEVAAGAEAVAAAAERPADWVMAAIVGAAGLEPTLAAVRRGAIVAFANKEVLVCAGALMMEEVKAHGATLLPVDSEHSAIYQVFDFGRTDSVARLILTASGGPFRTRDRAFMAAATREQAVAHPTWDMGAKISVDSATMMNKGLELIEAHFLFGIPEERIDVLVHPQSVIHSLVEYVDGSVLAQLGTPDMRTPIAYALGWPARIATPAERLDLVKAATLTFEAPDPVRFPALRLARAALQSGGGAPTILSAANEVAVQAFLDRRIGFLDIERIVEETLTALPHRPLRDLAAVREADADARRDAAGRVQAIGATAVGSR</sequence>
<dbReference type="GO" id="GO:0070402">
    <property type="term" value="F:NADPH binding"/>
    <property type="evidence" value="ECO:0007669"/>
    <property type="project" value="InterPro"/>
</dbReference>
<feature type="binding site" evidence="9">
    <location>
        <position position="184"/>
    </location>
    <ligand>
        <name>1-deoxy-D-xylulose 5-phosphate</name>
        <dbReference type="ChEBI" id="CHEBI:57792"/>
    </ligand>
</feature>
<dbReference type="InterPro" id="IPR013512">
    <property type="entry name" value="DXP_reductoisomerase_N"/>
</dbReference>
<evidence type="ECO:0000256" key="8">
    <source>
        <dbReference type="ARBA" id="ARBA00048543"/>
    </source>
</evidence>
<dbReference type="PIRSF" id="PIRSF006205">
    <property type="entry name" value="Dxp_reductismrs"/>
    <property type="match status" value="1"/>
</dbReference>
<keyword evidence="6 9" id="KW-0464">Manganese</keyword>
<dbReference type="GO" id="GO:0030604">
    <property type="term" value="F:1-deoxy-D-xylulose-5-phosphate reductoisomerase activity"/>
    <property type="evidence" value="ECO:0007669"/>
    <property type="project" value="UniProtKB-UniRule"/>
</dbReference>
<comment type="catalytic activity">
    <reaction evidence="8">
        <text>2-C-methyl-D-erythritol 4-phosphate + NADP(+) = 1-deoxy-D-xylulose 5-phosphate + NADPH + H(+)</text>
        <dbReference type="Rhea" id="RHEA:13717"/>
        <dbReference type="ChEBI" id="CHEBI:15378"/>
        <dbReference type="ChEBI" id="CHEBI:57783"/>
        <dbReference type="ChEBI" id="CHEBI:57792"/>
        <dbReference type="ChEBI" id="CHEBI:58262"/>
        <dbReference type="ChEBI" id="CHEBI:58349"/>
        <dbReference type="EC" id="1.1.1.267"/>
    </reaction>
    <physiologicalReaction direction="right-to-left" evidence="8">
        <dbReference type="Rhea" id="RHEA:13719"/>
    </physiologicalReaction>
</comment>
<evidence type="ECO:0000256" key="7">
    <source>
        <dbReference type="ARBA" id="ARBA00023229"/>
    </source>
</evidence>
<feature type="binding site" evidence="9">
    <location>
        <position position="49"/>
    </location>
    <ligand>
        <name>NADPH</name>
        <dbReference type="ChEBI" id="CHEBI:57783"/>
    </ligand>
</feature>
<reference evidence="13 14" key="1">
    <citation type="journal article" date="2019" name="Int. J. Syst. Evol. Microbiol.">
        <title>Azospirillum ramasamyi sp. nov., a novel diazotrophic bacterium isolated from fermented bovine products.</title>
        <authorList>
            <person name="Anandham R."/>
            <person name="Heo J."/>
            <person name="Krishnamoorthy R."/>
            <person name="SenthilKumar M."/>
            <person name="Gopal N.O."/>
            <person name="Kim S.J."/>
            <person name="Kwon S.W."/>
        </authorList>
    </citation>
    <scope>NUCLEOTIDE SEQUENCE [LARGE SCALE GENOMIC DNA]</scope>
    <source>
        <strain evidence="13 14">M2T2B2</strain>
    </source>
</reference>
<gene>
    <name evidence="9" type="primary">dxr</name>
    <name evidence="13" type="ORF">DM194_03965</name>
</gene>
<dbReference type="RefSeq" id="WP_111066025.1">
    <property type="nucleotide sequence ID" value="NZ_CP029829.1"/>
</dbReference>
<dbReference type="FunFam" id="3.40.50.720:FF:000045">
    <property type="entry name" value="1-deoxy-D-xylulose 5-phosphate reductoisomerase"/>
    <property type="match status" value="1"/>
</dbReference>